<reference evidence="18 19" key="1">
    <citation type="journal article" date="2018" name="Gigascience">
        <title>Genomes of trombidid mites reveal novel predicted allergens and laterally-transferred genes associated with secondary metabolism.</title>
        <authorList>
            <person name="Dong X."/>
            <person name="Chaisiri K."/>
            <person name="Xia D."/>
            <person name="Armstrong S.D."/>
            <person name="Fang Y."/>
            <person name="Donnelly M.J."/>
            <person name="Kadowaki T."/>
            <person name="McGarry J.W."/>
            <person name="Darby A.C."/>
            <person name="Makepeace B.L."/>
        </authorList>
    </citation>
    <scope>NUCLEOTIDE SEQUENCE [LARGE SCALE GENOMIC DNA]</scope>
    <source>
        <strain evidence="18">UoL-WK</strain>
    </source>
</reference>
<feature type="binding site" evidence="14">
    <location>
        <position position="34"/>
    </location>
    <ligand>
        <name>Na(+)</name>
        <dbReference type="ChEBI" id="CHEBI:29101"/>
        <label>1</label>
    </ligand>
</feature>
<feature type="binding site" evidence="14">
    <location>
        <position position="259"/>
    </location>
    <ligand>
        <name>Na(+)</name>
        <dbReference type="ChEBI" id="CHEBI:29101"/>
        <label>1</label>
    </ligand>
</feature>
<keyword evidence="3 16" id="KW-0813">Transport</keyword>
<feature type="binding site" evidence="14">
    <location>
        <position position="359"/>
    </location>
    <ligand>
        <name>Na(+)</name>
        <dbReference type="ChEBI" id="CHEBI:29101"/>
        <label>1</label>
    </ligand>
</feature>
<feature type="non-terminal residue" evidence="18">
    <location>
        <position position="1"/>
    </location>
</feature>
<comment type="function">
    <text evidence="13">Unusual broad substrate spectrum amino acid:sodium cotransporter that promotes absorption of the D isomers of essential amino acids. Neutral amino acids are the preferred substrates, especially methionine and phenylalanine.</text>
</comment>
<gene>
    <name evidence="18" type="ORF">B4U79_11817</name>
</gene>
<evidence type="ECO:0000256" key="13">
    <source>
        <dbReference type="ARBA" id="ARBA00037785"/>
    </source>
</evidence>
<feature type="transmembrane region" description="Helical" evidence="17">
    <location>
        <begin position="110"/>
        <end position="128"/>
    </location>
</feature>
<evidence type="ECO:0000256" key="15">
    <source>
        <dbReference type="PIRSR" id="PIRSR600175-2"/>
    </source>
</evidence>
<dbReference type="GO" id="GO:0005283">
    <property type="term" value="F:amino acid:sodium symporter activity"/>
    <property type="evidence" value="ECO:0007669"/>
    <property type="project" value="TreeGrafter"/>
</dbReference>
<dbReference type="AlphaFoldDB" id="A0A443QV16"/>
<proteinExistence type="inferred from homology"/>
<keyword evidence="6" id="KW-0029">Amino-acid transport</keyword>
<evidence type="ECO:0000256" key="16">
    <source>
        <dbReference type="RuleBase" id="RU003732"/>
    </source>
</evidence>
<keyword evidence="4 16" id="KW-0812">Transmembrane</keyword>
<dbReference type="Proteomes" id="UP000285301">
    <property type="component" value="Unassembled WGS sequence"/>
</dbReference>
<protein>
    <recommendedName>
        <fullName evidence="16">Transporter</fullName>
    </recommendedName>
</protein>
<keyword evidence="14" id="KW-0479">Metal-binding</keyword>
<dbReference type="EMBL" id="NCKU01003834">
    <property type="protein sequence ID" value="RWS06865.1"/>
    <property type="molecule type" value="Genomic_DNA"/>
</dbReference>
<feature type="transmembrane region" description="Helical" evidence="17">
    <location>
        <begin position="55"/>
        <end position="75"/>
    </location>
</feature>
<evidence type="ECO:0000256" key="2">
    <source>
        <dbReference type="ARBA" id="ARBA00006459"/>
    </source>
</evidence>
<feature type="transmembrane region" description="Helical" evidence="17">
    <location>
        <begin position="174"/>
        <end position="194"/>
    </location>
</feature>
<dbReference type="PRINTS" id="PR00176">
    <property type="entry name" value="NANEUSMPORT"/>
</dbReference>
<evidence type="ECO:0000256" key="8">
    <source>
        <dbReference type="ARBA" id="ARBA00023053"/>
    </source>
</evidence>
<dbReference type="InterPro" id="IPR000175">
    <property type="entry name" value="Na/ntran_symport"/>
</dbReference>
<feature type="binding site" evidence="14">
    <location>
        <position position="360"/>
    </location>
    <ligand>
        <name>Na(+)</name>
        <dbReference type="ChEBI" id="CHEBI:29101"/>
        <label>1</label>
    </ligand>
</feature>
<feature type="disulfide bond" evidence="15">
    <location>
        <begin position="129"/>
        <end position="133"/>
    </location>
</feature>
<feature type="transmembrane region" description="Helical" evidence="17">
    <location>
        <begin position="203"/>
        <end position="223"/>
    </location>
</feature>
<dbReference type="PROSITE" id="PS50267">
    <property type="entry name" value="NA_NEUROTRAN_SYMP_3"/>
    <property type="match status" value="1"/>
</dbReference>
<dbReference type="OrthoDB" id="6581954at2759"/>
<evidence type="ECO:0000256" key="17">
    <source>
        <dbReference type="SAM" id="Phobius"/>
    </source>
</evidence>
<keyword evidence="11" id="KW-0325">Glycoprotein</keyword>
<organism evidence="18 19">
    <name type="scientific">Dinothrombium tinctorium</name>
    <dbReference type="NCBI Taxonomy" id="1965070"/>
    <lineage>
        <taxon>Eukaryota</taxon>
        <taxon>Metazoa</taxon>
        <taxon>Ecdysozoa</taxon>
        <taxon>Arthropoda</taxon>
        <taxon>Chelicerata</taxon>
        <taxon>Arachnida</taxon>
        <taxon>Acari</taxon>
        <taxon>Acariformes</taxon>
        <taxon>Trombidiformes</taxon>
        <taxon>Prostigmata</taxon>
        <taxon>Anystina</taxon>
        <taxon>Parasitengona</taxon>
        <taxon>Trombidioidea</taxon>
        <taxon>Trombidiidae</taxon>
        <taxon>Dinothrombium</taxon>
    </lineage>
</organism>
<evidence type="ECO:0000256" key="6">
    <source>
        <dbReference type="ARBA" id="ARBA00022970"/>
    </source>
</evidence>
<keyword evidence="5 16" id="KW-0769">Symport</keyword>
<evidence type="ECO:0000256" key="12">
    <source>
        <dbReference type="ARBA" id="ARBA00023201"/>
    </source>
</evidence>
<keyword evidence="9" id="KW-0406">Ion transport</keyword>
<dbReference type="PROSITE" id="PS00610">
    <property type="entry name" value="NA_NEUROTRAN_SYMP_1"/>
    <property type="match status" value="1"/>
</dbReference>
<feature type="transmembrane region" description="Helical" evidence="17">
    <location>
        <begin position="342"/>
        <end position="365"/>
    </location>
</feature>
<evidence type="ECO:0000256" key="5">
    <source>
        <dbReference type="ARBA" id="ARBA00022847"/>
    </source>
</evidence>
<feature type="transmembrane region" description="Helical" evidence="17">
    <location>
        <begin position="252"/>
        <end position="273"/>
    </location>
</feature>
<feature type="transmembrane region" description="Helical" evidence="17">
    <location>
        <begin position="421"/>
        <end position="440"/>
    </location>
</feature>
<feature type="transmembrane region" description="Helical" evidence="17">
    <location>
        <begin position="386"/>
        <end position="409"/>
    </location>
</feature>
<keyword evidence="7 17" id="KW-1133">Transmembrane helix</keyword>
<dbReference type="GO" id="GO:0005886">
    <property type="term" value="C:plasma membrane"/>
    <property type="evidence" value="ECO:0007669"/>
    <property type="project" value="TreeGrafter"/>
</dbReference>
<dbReference type="GO" id="GO:0046872">
    <property type="term" value="F:metal ion binding"/>
    <property type="evidence" value="ECO:0007669"/>
    <property type="project" value="UniProtKB-KW"/>
</dbReference>
<name>A0A443QV16_9ACAR</name>
<feature type="binding site" evidence="14">
    <location>
        <position position="37"/>
    </location>
    <ligand>
        <name>Na(+)</name>
        <dbReference type="ChEBI" id="CHEBI:29101"/>
        <label>1</label>
    </ligand>
</feature>
<dbReference type="Pfam" id="PF00209">
    <property type="entry name" value="SNF"/>
    <property type="match status" value="1"/>
</dbReference>
<evidence type="ECO:0000256" key="1">
    <source>
        <dbReference type="ARBA" id="ARBA00004141"/>
    </source>
</evidence>
<keyword evidence="19" id="KW-1185">Reference proteome</keyword>
<sequence>REMDLQSIAVDNVDETKKRDQWSGRAQFLLACIGNAVGLGNVWRFPYLAYKNGGGAFVIPYIVMVFVVGLPLFLIELSLGQFSALGPAHVYKELCPIFKGLSILIYTRNVSMNISINFVRVFIIYFFLCKKDCVTLLDAVNRVNSTNNTISAAEEYFNNYMLERSGGLNEIGGLNWKLTGVLFIAWVVVIASLIKGIQTSGKVVYFTATFPYVILAILFVRGITLEGALSGIKFYVIPNWKKIQDIEVWRDAAIQVFYSFGIAGGGMLTYASYNKFNENVVKHSVLIGLCDMLTSLFAGFVVFAMVGFMAHTLNKNVADVVQGGIGLAFIAIPDGLSQMPASVFWCVSYFFMLFLLGIDSQFAAIETIITFIFDTLRSSKNKLSKPIIVIITGTSMFICGLSLCTKNGIYVLELLDTYSAGFPYLLIALMETIIISYIYGKCDFYLK</sequence>
<comment type="similarity">
    <text evidence="2 16">Belongs to the sodium:neurotransmitter symporter (SNF) (TC 2.A.22) family.</text>
</comment>
<dbReference type="SUPFAM" id="SSF161070">
    <property type="entry name" value="SNF-like"/>
    <property type="match status" value="1"/>
</dbReference>
<dbReference type="PANTHER" id="PTHR11616">
    <property type="entry name" value="SODIUM/CHLORIDE DEPENDENT TRANSPORTER"/>
    <property type="match status" value="1"/>
</dbReference>
<accession>A0A443QV16</accession>
<comment type="caution">
    <text evidence="18">The sequence shown here is derived from an EMBL/GenBank/DDBJ whole genome shotgun (WGS) entry which is preliminary data.</text>
</comment>
<evidence type="ECO:0000256" key="11">
    <source>
        <dbReference type="ARBA" id="ARBA00023180"/>
    </source>
</evidence>
<keyword evidence="15" id="KW-1015">Disulfide bond</keyword>
<dbReference type="InterPro" id="IPR037272">
    <property type="entry name" value="SNS_sf"/>
</dbReference>
<feature type="transmembrane region" description="Helical" evidence="17">
    <location>
        <begin position="26"/>
        <end position="43"/>
    </location>
</feature>
<evidence type="ECO:0000256" key="4">
    <source>
        <dbReference type="ARBA" id="ARBA00022692"/>
    </source>
</evidence>
<dbReference type="GO" id="GO:0089718">
    <property type="term" value="P:amino acid import across plasma membrane"/>
    <property type="evidence" value="ECO:0007669"/>
    <property type="project" value="TreeGrafter"/>
</dbReference>
<evidence type="ECO:0000256" key="7">
    <source>
        <dbReference type="ARBA" id="ARBA00022989"/>
    </source>
</evidence>
<comment type="subcellular location">
    <subcellularLocation>
        <location evidence="1">Membrane</location>
        <topology evidence="1">Multi-pass membrane protein</topology>
    </subcellularLocation>
</comment>
<keyword evidence="12" id="KW-0739">Sodium transport</keyword>
<dbReference type="PANTHER" id="PTHR11616:SF321">
    <property type="entry name" value="SODIUM-DEPENDENT NUTRIENT AMINO ACID TRANSPORTER 1-RELATED"/>
    <property type="match status" value="1"/>
</dbReference>
<evidence type="ECO:0000313" key="19">
    <source>
        <dbReference type="Proteomes" id="UP000285301"/>
    </source>
</evidence>
<feature type="transmembrane region" description="Helical" evidence="17">
    <location>
        <begin position="285"/>
        <end position="310"/>
    </location>
</feature>
<evidence type="ECO:0000313" key="18">
    <source>
        <dbReference type="EMBL" id="RWS06865.1"/>
    </source>
</evidence>
<keyword evidence="8 14" id="KW-0915">Sodium</keyword>
<feature type="binding site" evidence="14">
    <location>
        <position position="356"/>
    </location>
    <ligand>
        <name>Na(+)</name>
        <dbReference type="ChEBI" id="CHEBI:29101"/>
        <label>1</label>
    </ligand>
</feature>
<feature type="binding site" evidence="14">
    <location>
        <position position="41"/>
    </location>
    <ligand>
        <name>Na(+)</name>
        <dbReference type="ChEBI" id="CHEBI:29101"/>
        <label>1</label>
    </ligand>
</feature>
<evidence type="ECO:0000256" key="9">
    <source>
        <dbReference type="ARBA" id="ARBA00023065"/>
    </source>
</evidence>
<evidence type="ECO:0000256" key="10">
    <source>
        <dbReference type="ARBA" id="ARBA00023136"/>
    </source>
</evidence>
<evidence type="ECO:0000256" key="14">
    <source>
        <dbReference type="PIRSR" id="PIRSR600175-1"/>
    </source>
</evidence>
<evidence type="ECO:0000256" key="3">
    <source>
        <dbReference type="ARBA" id="ARBA00022448"/>
    </source>
</evidence>
<keyword evidence="10 17" id="KW-0472">Membrane</keyword>
<feature type="binding site" evidence="14">
    <location>
        <position position="36"/>
    </location>
    <ligand>
        <name>Na(+)</name>
        <dbReference type="ChEBI" id="CHEBI:29101"/>
        <label>1</label>
    </ligand>
</feature>